<keyword evidence="8" id="KW-1185">Reference proteome</keyword>
<evidence type="ECO:0000256" key="4">
    <source>
        <dbReference type="ARBA" id="ARBA00022833"/>
    </source>
</evidence>
<dbReference type="Pfam" id="PF00096">
    <property type="entry name" value="zf-C2H2"/>
    <property type="match status" value="1"/>
</dbReference>
<dbReference type="PROSITE" id="PS50157">
    <property type="entry name" value="ZINC_FINGER_C2H2_2"/>
    <property type="match status" value="4"/>
</dbReference>
<dbReference type="GO" id="GO:0005634">
    <property type="term" value="C:nucleus"/>
    <property type="evidence" value="ECO:0007669"/>
    <property type="project" value="TreeGrafter"/>
</dbReference>
<keyword evidence="3 5" id="KW-0863">Zinc-finger</keyword>
<organism evidence="7 8">
    <name type="scientific">Larinioides sclopetarius</name>
    <dbReference type="NCBI Taxonomy" id="280406"/>
    <lineage>
        <taxon>Eukaryota</taxon>
        <taxon>Metazoa</taxon>
        <taxon>Ecdysozoa</taxon>
        <taxon>Arthropoda</taxon>
        <taxon>Chelicerata</taxon>
        <taxon>Arachnida</taxon>
        <taxon>Araneae</taxon>
        <taxon>Araneomorphae</taxon>
        <taxon>Entelegynae</taxon>
        <taxon>Araneoidea</taxon>
        <taxon>Araneidae</taxon>
        <taxon>Larinioides</taxon>
    </lineage>
</organism>
<dbReference type="EMBL" id="CAXIEN010000422">
    <property type="protein sequence ID" value="CAL1297370.1"/>
    <property type="molecule type" value="Genomic_DNA"/>
</dbReference>
<dbReference type="InterPro" id="IPR013087">
    <property type="entry name" value="Znf_C2H2_type"/>
</dbReference>
<feature type="domain" description="C2H2-type" evidence="6">
    <location>
        <begin position="32"/>
        <end position="60"/>
    </location>
</feature>
<comment type="caution">
    <text evidence="7">The sequence shown here is derived from an EMBL/GenBank/DDBJ whole genome shotgun (WGS) entry which is preliminary data.</text>
</comment>
<dbReference type="SMART" id="SM00355">
    <property type="entry name" value="ZnF_C2H2"/>
    <property type="match status" value="4"/>
</dbReference>
<dbReference type="GO" id="GO:0043565">
    <property type="term" value="F:sequence-specific DNA binding"/>
    <property type="evidence" value="ECO:0007669"/>
    <property type="project" value="TreeGrafter"/>
</dbReference>
<evidence type="ECO:0000256" key="1">
    <source>
        <dbReference type="ARBA" id="ARBA00022723"/>
    </source>
</evidence>
<feature type="domain" description="C2H2-type" evidence="6">
    <location>
        <begin position="4"/>
        <end position="32"/>
    </location>
</feature>
<evidence type="ECO:0000313" key="8">
    <source>
        <dbReference type="Proteomes" id="UP001497382"/>
    </source>
</evidence>
<accession>A0AAV2BM76</accession>
<evidence type="ECO:0000256" key="2">
    <source>
        <dbReference type="ARBA" id="ARBA00022737"/>
    </source>
</evidence>
<sequence>MASFSCRCCNASYASKYTLNRHMKDHHKLDKYVCDLCSKSYKRKYDLKKHKSKKHKISNDATSNMPLVSESLSKCEICNKVFAERQNLIQHLKSHSPNNKFTCDLCDKSYSRRNGLLRYARTHTG</sequence>
<proteinExistence type="predicted"/>
<dbReference type="InterPro" id="IPR036236">
    <property type="entry name" value="Znf_C2H2_sf"/>
</dbReference>
<keyword evidence="2" id="KW-0677">Repeat</keyword>
<dbReference type="PROSITE" id="PS00028">
    <property type="entry name" value="ZINC_FINGER_C2H2_1"/>
    <property type="match status" value="3"/>
</dbReference>
<dbReference type="Gene3D" id="3.30.160.60">
    <property type="entry name" value="Classic Zinc Finger"/>
    <property type="match status" value="3"/>
</dbReference>
<dbReference type="SUPFAM" id="SSF57667">
    <property type="entry name" value="beta-beta-alpha zinc fingers"/>
    <property type="match status" value="2"/>
</dbReference>
<evidence type="ECO:0000259" key="6">
    <source>
        <dbReference type="PROSITE" id="PS50157"/>
    </source>
</evidence>
<keyword evidence="1" id="KW-0479">Metal-binding</keyword>
<feature type="domain" description="C2H2-type" evidence="6">
    <location>
        <begin position="101"/>
        <end position="125"/>
    </location>
</feature>
<evidence type="ECO:0000313" key="7">
    <source>
        <dbReference type="EMBL" id="CAL1297370.1"/>
    </source>
</evidence>
<dbReference type="AlphaFoldDB" id="A0AAV2BM76"/>
<protein>
    <recommendedName>
        <fullName evidence="6">C2H2-type domain-containing protein</fullName>
    </recommendedName>
</protein>
<keyword evidence="4" id="KW-0862">Zinc</keyword>
<dbReference type="GO" id="GO:0000981">
    <property type="term" value="F:DNA-binding transcription factor activity, RNA polymerase II-specific"/>
    <property type="evidence" value="ECO:0007669"/>
    <property type="project" value="TreeGrafter"/>
</dbReference>
<dbReference type="PANTHER" id="PTHR24408:SF58">
    <property type="entry name" value="TRANSCRIPTION FACTOR (TFIIIA), PUTATIVE (AFU_ORTHOLOGUE AFUA_1G05150)-RELATED"/>
    <property type="match status" value="1"/>
</dbReference>
<dbReference type="GO" id="GO:0008270">
    <property type="term" value="F:zinc ion binding"/>
    <property type="evidence" value="ECO:0007669"/>
    <property type="project" value="UniProtKB-KW"/>
</dbReference>
<dbReference type="PANTHER" id="PTHR24408">
    <property type="entry name" value="ZINC FINGER PROTEIN"/>
    <property type="match status" value="1"/>
</dbReference>
<gene>
    <name evidence="7" type="ORF">LARSCL_LOCUS20272</name>
</gene>
<evidence type="ECO:0000256" key="5">
    <source>
        <dbReference type="PROSITE-ProRule" id="PRU00042"/>
    </source>
</evidence>
<dbReference type="Proteomes" id="UP001497382">
    <property type="component" value="Unassembled WGS sequence"/>
</dbReference>
<reference evidence="7 8" key="1">
    <citation type="submission" date="2024-04" db="EMBL/GenBank/DDBJ databases">
        <authorList>
            <person name="Rising A."/>
            <person name="Reimegard J."/>
            <person name="Sonavane S."/>
            <person name="Akerstrom W."/>
            <person name="Nylinder S."/>
            <person name="Hedman E."/>
            <person name="Kallberg Y."/>
        </authorList>
    </citation>
    <scope>NUCLEOTIDE SEQUENCE [LARGE SCALE GENOMIC DNA]</scope>
</reference>
<evidence type="ECO:0000256" key="3">
    <source>
        <dbReference type="ARBA" id="ARBA00022771"/>
    </source>
</evidence>
<dbReference type="Pfam" id="PF13894">
    <property type="entry name" value="zf-C2H2_4"/>
    <property type="match status" value="2"/>
</dbReference>
<feature type="domain" description="C2H2-type" evidence="6">
    <location>
        <begin position="73"/>
        <end position="100"/>
    </location>
</feature>
<name>A0AAV2BM76_9ARAC</name>